<dbReference type="Gene3D" id="3.30.450.330">
    <property type="match status" value="1"/>
</dbReference>
<evidence type="ECO:0000259" key="5">
    <source>
        <dbReference type="Pfam" id="PF00905"/>
    </source>
</evidence>
<evidence type="ECO:0000259" key="6">
    <source>
        <dbReference type="Pfam" id="PF03717"/>
    </source>
</evidence>
<feature type="domain" description="Penicillin-binding protein transpeptidase" evidence="5">
    <location>
        <begin position="249"/>
        <end position="559"/>
    </location>
</feature>
<dbReference type="AlphaFoldDB" id="A0A968GCM7"/>
<keyword evidence="2" id="KW-0378">Hydrolase</keyword>
<dbReference type="SUPFAM" id="SSF54184">
    <property type="entry name" value="Penicillin-binding protein 2x (pbp-2x), c-terminal domain"/>
    <property type="match status" value="1"/>
</dbReference>
<dbReference type="InterPro" id="IPR005311">
    <property type="entry name" value="PBP_dimer"/>
</dbReference>
<evidence type="ECO:0000256" key="4">
    <source>
        <dbReference type="SAM" id="Phobius"/>
    </source>
</evidence>
<dbReference type="GO" id="GO:0004180">
    <property type="term" value="F:carboxypeptidase activity"/>
    <property type="evidence" value="ECO:0007669"/>
    <property type="project" value="UniProtKB-KW"/>
</dbReference>
<dbReference type="Gene3D" id="3.40.710.10">
    <property type="entry name" value="DD-peptidase/beta-lactamase superfamily"/>
    <property type="match status" value="1"/>
</dbReference>
<dbReference type="InterPro" id="IPR050515">
    <property type="entry name" value="Beta-lactam/transpept"/>
</dbReference>
<dbReference type="GO" id="GO:0071555">
    <property type="term" value="P:cell wall organization"/>
    <property type="evidence" value="ECO:0007669"/>
    <property type="project" value="TreeGrafter"/>
</dbReference>
<evidence type="ECO:0000313" key="7">
    <source>
        <dbReference type="EMBL" id="NIZ47339.1"/>
    </source>
</evidence>
<dbReference type="EMBL" id="JAATLK010000001">
    <property type="protein sequence ID" value="NIZ47339.1"/>
    <property type="molecule type" value="Genomic_DNA"/>
</dbReference>
<reference evidence="7" key="1">
    <citation type="submission" date="2020-03" db="EMBL/GenBank/DDBJ databases">
        <title>Spirochaetal bacteria isolated from arthropods constitute a novel genus Entomospira genus novum within the order Spirochaetales.</title>
        <authorList>
            <person name="Grana-Miraglia L."/>
            <person name="Sikutova S."/>
            <person name="Fingerle V."/>
            <person name="Sing A."/>
            <person name="Castillo-Ramirez S."/>
            <person name="Margos G."/>
            <person name="Rudolf I."/>
        </authorList>
    </citation>
    <scope>NUCLEOTIDE SEQUENCE</scope>
    <source>
        <strain evidence="7">BR208</strain>
    </source>
</reference>
<keyword evidence="2" id="KW-0645">Protease</keyword>
<dbReference type="InterPro" id="IPR036138">
    <property type="entry name" value="PBP_dimer_sf"/>
</dbReference>
<dbReference type="Gene3D" id="3.90.1310.10">
    <property type="entry name" value="Penicillin-binding protein 2a (Domain 2)"/>
    <property type="match status" value="1"/>
</dbReference>
<evidence type="ECO:0000313" key="8">
    <source>
        <dbReference type="Proteomes" id="UP000752013"/>
    </source>
</evidence>
<keyword evidence="2" id="KW-0121">Carboxypeptidase</keyword>
<dbReference type="InterPro" id="IPR001460">
    <property type="entry name" value="PCN-bd_Tpept"/>
</dbReference>
<dbReference type="Proteomes" id="UP000752013">
    <property type="component" value="Unassembled WGS sequence"/>
</dbReference>
<evidence type="ECO:0008006" key="9">
    <source>
        <dbReference type="Google" id="ProtNLM"/>
    </source>
</evidence>
<comment type="caution">
    <text evidence="7">The sequence shown here is derived from an EMBL/GenBank/DDBJ whole genome shotgun (WGS) entry which is preliminary data.</text>
</comment>
<keyword evidence="8" id="KW-1185">Reference proteome</keyword>
<dbReference type="Pfam" id="PF00905">
    <property type="entry name" value="Transpeptidase"/>
    <property type="match status" value="1"/>
</dbReference>
<dbReference type="RefSeq" id="WP_167703752.1">
    <property type="nucleotide sequence ID" value="NZ_CP118168.1"/>
</dbReference>
<gene>
    <name evidence="7" type="ORF">HCT46_05365</name>
</gene>
<sequence>MFMHRKQLSSQLKSLKSQSHLTSRQKIITILTAIALSLIILFSMWIMRKGKIHPTGASITNIERGTIYDRNGRVLATQVENYTISLWLPSLRNTKQGETEREREERITEISNILGPIVLWPQRELYEKILYHTSNTLILLRRADVQIKERLQAVAQTTHIPGLQIDAEFSRSYPQGDLASPLIGYLNLDSRGGEGIEYAFDRFLAPVTVAEDSAPQHSYSLELTLDINLQASTEAIISQAIRKEEAEAGVALIMDAKSGEILSYVSLPSFNPSFYQRYTADERINRPIVEAYEPGSVFKVFTLAAMIDARVIDPGETFCCPGHYEQTINGQTFRIKCTAEHGDQTVADVLANSCNAGMAYFSERMSNDEFHDAIGAFGFGKKTNIPLSGETVGLLKDTKDWSARTKPTLAMGQEIGVSSMQIMQAATAFTNQGIMIKPRIVKHLLHEDGSIYQSYQREEVGRAFSPETATVLLSQLQHSVETGIARRLQIPDLAVGGKTGTSQTIDQTTRSYSDEKYIASTLAFVPATDPQYIVYIVIHHPVRSIWGSNVAAPLARDIINLLVSHVGLPTSSTQVIQLNRAPVILQPEYVSNSNTLPNFEGKSLRQALHFFTEDQLYYRIDGAGFWVSEQFPPAGSLIRPDMTIRFHSTPVPIKRRQ</sequence>
<keyword evidence="4" id="KW-0812">Transmembrane</keyword>
<keyword evidence="4" id="KW-1133">Transmembrane helix</keyword>
<feature type="transmembrane region" description="Helical" evidence="4">
    <location>
        <begin position="27"/>
        <end position="47"/>
    </location>
</feature>
<dbReference type="GO" id="GO:0008658">
    <property type="term" value="F:penicillin binding"/>
    <property type="evidence" value="ECO:0007669"/>
    <property type="project" value="InterPro"/>
</dbReference>
<dbReference type="Pfam" id="PF03717">
    <property type="entry name" value="PBP_dimer"/>
    <property type="match status" value="1"/>
</dbReference>
<dbReference type="SUPFAM" id="SSF56519">
    <property type="entry name" value="Penicillin binding protein dimerisation domain"/>
    <property type="match status" value="1"/>
</dbReference>
<organism evidence="7 8">
    <name type="scientific">Entomospira nematocerorum</name>
    <dbReference type="NCBI Taxonomy" id="2719987"/>
    <lineage>
        <taxon>Bacteria</taxon>
        <taxon>Pseudomonadati</taxon>
        <taxon>Spirochaetota</taxon>
        <taxon>Spirochaetia</taxon>
        <taxon>Spirochaetales</taxon>
        <taxon>Spirochaetaceae</taxon>
        <taxon>Entomospira</taxon>
    </lineage>
</organism>
<comment type="subcellular location">
    <subcellularLocation>
        <location evidence="1">Membrane</location>
    </subcellularLocation>
</comment>
<name>A0A968GCM7_9SPIO</name>
<dbReference type="PANTHER" id="PTHR30627:SF1">
    <property type="entry name" value="PEPTIDOGLYCAN D,D-TRANSPEPTIDASE FTSI"/>
    <property type="match status" value="1"/>
</dbReference>
<proteinExistence type="predicted"/>
<evidence type="ECO:0000256" key="1">
    <source>
        <dbReference type="ARBA" id="ARBA00004370"/>
    </source>
</evidence>
<dbReference type="InterPro" id="IPR012338">
    <property type="entry name" value="Beta-lactam/transpept-like"/>
</dbReference>
<dbReference type="PANTHER" id="PTHR30627">
    <property type="entry name" value="PEPTIDOGLYCAN D,D-TRANSPEPTIDASE"/>
    <property type="match status" value="1"/>
</dbReference>
<dbReference type="SUPFAM" id="SSF56601">
    <property type="entry name" value="beta-lactamase/transpeptidase-like"/>
    <property type="match status" value="1"/>
</dbReference>
<accession>A0A968GCM7</accession>
<feature type="domain" description="Penicillin-binding protein dimerisation" evidence="6">
    <location>
        <begin position="63"/>
        <end position="187"/>
    </location>
</feature>
<dbReference type="GO" id="GO:0005886">
    <property type="term" value="C:plasma membrane"/>
    <property type="evidence" value="ECO:0007669"/>
    <property type="project" value="TreeGrafter"/>
</dbReference>
<evidence type="ECO:0000256" key="2">
    <source>
        <dbReference type="ARBA" id="ARBA00022645"/>
    </source>
</evidence>
<protein>
    <recommendedName>
        <fullName evidence="9">Penicillin-binding protein</fullName>
    </recommendedName>
</protein>
<keyword evidence="3 4" id="KW-0472">Membrane</keyword>
<evidence type="ECO:0000256" key="3">
    <source>
        <dbReference type="ARBA" id="ARBA00023136"/>
    </source>
</evidence>